<keyword evidence="4" id="KW-1185">Reference proteome</keyword>
<keyword evidence="2" id="KW-0472">Membrane</keyword>
<sequence>MMSAVVASPSKCPHCSLPLPEPSAPQRDRYPQMHAQVILEHGARRKAYRKDDLQNLSGTELIDILRRDLGWASPSRPCQELWDAFIRARFQGDADNAAGASLTMNTWAGLLHNITVIFIEPETARPSGEPAALPQEGLRAHRAEADKIQHEDKIIQTSALGGTKGKVCAMLRGLFIHLLVLIFALGALFVYVAARRGYCEMVEVAVLEQRIPMCRFPIPL</sequence>
<keyword evidence="2" id="KW-0812">Transmembrane</keyword>
<keyword evidence="2" id="KW-1133">Transmembrane helix</keyword>
<dbReference type="Proteomes" id="UP000320762">
    <property type="component" value="Unassembled WGS sequence"/>
</dbReference>
<protein>
    <submittedName>
        <fullName evidence="3">Uncharacterized protein</fullName>
    </submittedName>
</protein>
<comment type="caution">
    <text evidence="3">The sequence shown here is derived from an EMBL/GenBank/DDBJ whole genome shotgun (WGS) entry which is preliminary data.</text>
</comment>
<proteinExistence type="predicted"/>
<feature type="region of interest" description="Disordered" evidence="1">
    <location>
        <begin position="1"/>
        <end position="27"/>
    </location>
</feature>
<evidence type="ECO:0000256" key="1">
    <source>
        <dbReference type="SAM" id="MobiDB-lite"/>
    </source>
</evidence>
<dbReference type="AlphaFoldDB" id="A0A550CDY9"/>
<gene>
    <name evidence="3" type="ORF">BD626DRAFT_497346</name>
</gene>
<feature type="transmembrane region" description="Helical" evidence="2">
    <location>
        <begin position="174"/>
        <end position="194"/>
    </location>
</feature>
<evidence type="ECO:0000313" key="4">
    <source>
        <dbReference type="Proteomes" id="UP000320762"/>
    </source>
</evidence>
<accession>A0A550CDY9</accession>
<evidence type="ECO:0000256" key="2">
    <source>
        <dbReference type="SAM" id="Phobius"/>
    </source>
</evidence>
<reference evidence="3 4" key="1">
    <citation type="journal article" date="2019" name="New Phytol.">
        <title>Comparative genomics reveals unique wood-decay strategies and fruiting body development in the Schizophyllaceae.</title>
        <authorList>
            <person name="Almasi E."/>
            <person name="Sahu N."/>
            <person name="Krizsan K."/>
            <person name="Balint B."/>
            <person name="Kovacs G.M."/>
            <person name="Kiss B."/>
            <person name="Cseklye J."/>
            <person name="Drula E."/>
            <person name="Henrissat B."/>
            <person name="Nagy I."/>
            <person name="Chovatia M."/>
            <person name="Adam C."/>
            <person name="LaButti K."/>
            <person name="Lipzen A."/>
            <person name="Riley R."/>
            <person name="Grigoriev I.V."/>
            <person name="Nagy L.G."/>
        </authorList>
    </citation>
    <scope>NUCLEOTIDE SEQUENCE [LARGE SCALE GENOMIC DNA]</scope>
    <source>
        <strain evidence="3 4">NL-1724</strain>
    </source>
</reference>
<dbReference type="EMBL" id="VDMD01000011">
    <property type="protein sequence ID" value="TRM63020.1"/>
    <property type="molecule type" value="Genomic_DNA"/>
</dbReference>
<organism evidence="3 4">
    <name type="scientific">Schizophyllum amplum</name>
    <dbReference type="NCBI Taxonomy" id="97359"/>
    <lineage>
        <taxon>Eukaryota</taxon>
        <taxon>Fungi</taxon>
        <taxon>Dikarya</taxon>
        <taxon>Basidiomycota</taxon>
        <taxon>Agaricomycotina</taxon>
        <taxon>Agaricomycetes</taxon>
        <taxon>Agaricomycetidae</taxon>
        <taxon>Agaricales</taxon>
        <taxon>Schizophyllaceae</taxon>
        <taxon>Schizophyllum</taxon>
    </lineage>
</organism>
<name>A0A550CDY9_9AGAR</name>
<dbReference type="OrthoDB" id="2897856at2759"/>
<evidence type="ECO:0000313" key="3">
    <source>
        <dbReference type="EMBL" id="TRM63020.1"/>
    </source>
</evidence>